<accession>A0A7W8LMD0</accession>
<keyword evidence="2" id="KW-0808">Transferase</keyword>
<sequence length="133" mass="15349">MNLNYRIVDNDIFESYMAMEGWDNFPLLKSYTENGEFGYLLKDSDYMIFDFKPSNDFLKAVCIYKLLGDLLIIDLFEVNKNYRGLGIGTAAMERLMLETGAKKVTLAAKDTNAEIFWTSIGMQKIDEQTFEFS</sequence>
<dbReference type="InterPro" id="IPR000182">
    <property type="entry name" value="GNAT_dom"/>
</dbReference>
<evidence type="ECO:0000313" key="3">
    <source>
        <dbReference type="Proteomes" id="UP000518887"/>
    </source>
</evidence>
<feature type="domain" description="N-acetyltransferase" evidence="1">
    <location>
        <begin position="3"/>
        <end position="133"/>
    </location>
</feature>
<gene>
    <name evidence="2" type="ORF">HNP76_001757</name>
</gene>
<dbReference type="RefSeq" id="WP_184659592.1">
    <property type="nucleotide sequence ID" value="NZ_CP031518.1"/>
</dbReference>
<dbReference type="Gene3D" id="3.40.630.30">
    <property type="match status" value="1"/>
</dbReference>
<protein>
    <submittedName>
        <fullName evidence="2">GNAT superfamily N-acetyltransferase</fullName>
    </submittedName>
</protein>
<name>A0A7W8LMD0_9SPIR</name>
<dbReference type="Pfam" id="PF00583">
    <property type="entry name" value="Acetyltransf_1"/>
    <property type="match status" value="1"/>
</dbReference>
<dbReference type="AlphaFoldDB" id="A0A7W8LMD0"/>
<dbReference type="SUPFAM" id="SSF55729">
    <property type="entry name" value="Acyl-CoA N-acyltransferases (Nat)"/>
    <property type="match status" value="1"/>
</dbReference>
<dbReference type="Proteomes" id="UP000518887">
    <property type="component" value="Unassembled WGS sequence"/>
</dbReference>
<organism evidence="2 3">
    <name type="scientific">Treponema ruminis</name>
    <dbReference type="NCBI Taxonomy" id="744515"/>
    <lineage>
        <taxon>Bacteria</taxon>
        <taxon>Pseudomonadati</taxon>
        <taxon>Spirochaetota</taxon>
        <taxon>Spirochaetia</taxon>
        <taxon>Spirochaetales</taxon>
        <taxon>Treponemataceae</taxon>
        <taxon>Treponema</taxon>
    </lineage>
</organism>
<keyword evidence="3" id="KW-1185">Reference proteome</keyword>
<evidence type="ECO:0000259" key="1">
    <source>
        <dbReference type="PROSITE" id="PS51186"/>
    </source>
</evidence>
<comment type="caution">
    <text evidence="2">The sequence shown here is derived from an EMBL/GenBank/DDBJ whole genome shotgun (WGS) entry which is preliminary data.</text>
</comment>
<dbReference type="EMBL" id="JACHFQ010000005">
    <property type="protein sequence ID" value="MBB5226384.1"/>
    <property type="molecule type" value="Genomic_DNA"/>
</dbReference>
<dbReference type="GO" id="GO:0016747">
    <property type="term" value="F:acyltransferase activity, transferring groups other than amino-acyl groups"/>
    <property type="evidence" value="ECO:0007669"/>
    <property type="project" value="InterPro"/>
</dbReference>
<dbReference type="CDD" id="cd04301">
    <property type="entry name" value="NAT_SF"/>
    <property type="match status" value="1"/>
</dbReference>
<reference evidence="2 3" key="1">
    <citation type="submission" date="2020-08" db="EMBL/GenBank/DDBJ databases">
        <title>Genomic Encyclopedia of Type Strains, Phase IV (KMG-IV): sequencing the most valuable type-strain genomes for metagenomic binning, comparative biology and taxonomic classification.</title>
        <authorList>
            <person name="Goeker M."/>
        </authorList>
    </citation>
    <scope>NUCLEOTIDE SEQUENCE [LARGE SCALE GENOMIC DNA]</scope>
    <source>
        <strain evidence="2 3">DSM 103462</strain>
    </source>
</reference>
<dbReference type="InterPro" id="IPR016181">
    <property type="entry name" value="Acyl_CoA_acyltransferase"/>
</dbReference>
<dbReference type="PROSITE" id="PS51186">
    <property type="entry name" value="GNAT"/>
    <property type="match status" value="1"/>
</dbReference>
<proteinExistence type="predicted"/>
<evidence type="ECO:0000313" key="2">
    <source>
        <dbReference type="EMBL" id="MBB5226384.1"/>
    </source>
</evidence>